<dbReference type="GO" id="GO:0030867">
    <property type="term" value="C:rough endoplasmic reticulum membrane"/>
    <property type="evidence" value="ECO:0007669"/>
    <property type="project" value="UniProtKB-SubCell"/>
</dbReference>
<dbReference type="GO" id="GO:0023041">
    <property type="term" value="P:neuronal signal transduction"/>
    <property type="evidence" value="ECO:0007669"/>
    <property type="project" value="InterPro"/>
</dbReference>
<comment type="subcellular location">
    <subcellularLocation>
        <location evidence="2">Nucleus membrane</location>
        <topology evidence="2">Multi-pass membrane protein</topology>
    </subcellularLocation>
    <subcellularLocation>
        <location evidence="3">Rough endoplasmic reticulum membrane</location>
        <topology evidence="3">Multi-pass membrane protein</topology>
    </subcellularLocation>
</comment>
<reference evidence="15" key="2">
    <citation type="submission" date="2009-03" db="EMBL/GenBank/DDBJ databases">
        <authorList>
            <person name="Gang L."/>
        </authorList>
    </citation>
    <scope>NUCLEOTIDE SEQUENCE</scope>
    <source>
        <strain evidence="15">Anhui</strain>
    </source>
</reference>
<evidence type="ECO:0000256" key="14">
    <source>
        <dbReference type="SAM" id="Phobius"/>
    </source>
</evidence>
<evidence type="ECO:0000256" key="5">
    <source>
        <dbReference type="ARBA" id="ARBA00022553"/>
    </source>
</evidence>
<evidence type="ECO:0000256" key="4">
    <source>
        <dbReference type="ARBA" id="ARBA00021882"/>
    </source>
</evidence>
<feature type="transmembrane region" description="Helical" evidence="14">
    <location>
        <begin position="151"/>
        <end position="172"/>
    </location>
</feature>
<evidence type="ECO:0000256" key="9">
    <source>
        <dbReference type="ARBA" id="ARBA00023136"/>
    </source>
</evidence>
<evidence type="ECO:0000256" key="11">
    <source>
        <dbReference type="ARBA" id="ARBA00023242"/>
    </source>
</evidence>
<evidence type="ECO:0000256" key="12">
    <source>
        <dbReference type="ARBA" id="ARBA00031129"/>
    </source>
</evidence>
<feature type="transmembrane region" description="Helical" evidence="14">
    <location>
        <begin position="21"/>
        <end position="43"/>
    </location>
</feature>
<reference evidence="15" key="1">
    <citation type="journal article" date="2009" name="Nature">
        <title>The Schistosoma japonicum genome reveals features of host-parasite interplay.</title>
        <authorList>
            <person name="Liu F."/>
            <person name="Zhou Y."/>
            <person name="Wang Z.Q."/>
            <person name="Lu G."/>
            <person name="Zheng H."/>
            <person name="Brindley P.J."/>
            <person name="McManus D.P."/>
            <person name="Blair D."/>
            <person name="Zhang Q.H."/>
            <person name="Zhong Y."/>
            <person name="Wang S."/>
            <person name="Han Z.G."/>
            <person name="Chen Z."/>
        </authorList>
    </citation>
    <scope>NUCLEOTIDE SEQUENCE</scope>
    <source>
        <strain evidence="15">Anhui</strain>
    </source>
</reference>
<sequence>MPTRRKNVDFSRLRRSCKKNKVCELFSSYAQYILIILIWGVLLLVNQSTDMRFEYFWPVWLSVCSMHDVVKLQGLQCTIVLIIIVLTVDLVCFFIVPMSWVYTFGSVYVWVYLLWNTDQGLCFFTLSLCFVFIYFEFSFYSKKTESVQSFYLFRPFAAHSIGYSVVCVGFSVKRYLDFRYESFKRTDVRRQNFLHFRIPYESLPPSAIESAYVQHSLDCFQKDPLRLHGIKISDGFPSDFSSRSMFLLFRFGHSYLSRLSRCVFRYLGIVDKHCSDFDGRTGSTNHASPTVINGIISNASTIDSGQRRAVQCLESNPSSSQTSRRYITDNSMNTYSYSKLSVNCGVPKQSTNGKPARERNAKEDPVTRLESNVRRLRSELQSMRALETQLRNQLSSLQHDDRLNKLSLSSQRQENEGISSRIAKLTNKCRTERGNLNAAEQNLSDEIRLRQLVESQLTEMCVIPACSVLGSSETNNVPSDSTGRCVATSIPRIQISANNDTSMNANVIILHAKESENLMNNCCCKLRQLLESKLYALKLTVKHHENLTVSKMSHGDHLIPKYLTNTNLQEVDTSDYNKNVHQYNQQPISLRLKSEHFLTKDVYCCILNSNVEDLHITTNNSHDTSTNKHRHAFLENCFNLANEKGERLANKLRTENWQKQELLTLYHTSVREITELNKTLKQRDLQILELTMKIEQLECLPKSTIGYDYVSYAGYITTSTTLSANDFTKTTGDKQFIHNKQQHMPSLLSNNTDGLFNNASTNTFDNMFIHTTPNKYYSGVDNNTLLQTSRNCTSSATSLMDFKNYNYPEICLQTTHHYKNKQDSLFTNSVIANFHTNLSSSCLLPPPIHSSPLSSPNMSCVPHTDVQVLINYKE</sequence>
<proteinExistence type="evidence at transcript level"/>
<dbReference type="GO" id="GO:0031965">
    <property type="term" value="C:nuclear membrane"/>
    <property type="evidence" value="ECO:0007669"/>
    <property type="project" value="UniProtKB-SubCell"/>
</dbReference>
<evidence type="ECO:0000256" key="7">
    <source>
        <dbReference type="ARBA" id="ARBA00022824"/>
    </source>
</evidence>
<evidence type="ECO:0000256" key="6">
    <source>
        <dbReference type="ARBA" id="ARBA00022692"/>
    </source>
</evidence>
<evidence type="ECO:0000256" key="8">
    <source>
        <dbReference type="ARBA" id="ARBA00022989"/>
    </source>
</evidence>
<keyword evidence="7" id="KW-0256">Endoplasmic reticulum</keyword>
<evidence type="ECO:0000313" key="15">
    <source>
        <dbReference type="EMBL" id="CAX82441.1"/>
    </source>
</evidence>
<accession>C7TXW5</accession>
<dbReference type="PANTHER" id="PTHR47464">
    <property type="entry name" value="MACOILIN"/>
    <property type="match status" value="1"/>
</dbReference>
<dbReference type="Pfam" id="PF09726">
    <property type="entry name" value="Macoilin"/>
    <property type="match status" value="2"/>
</dbReference>
<keyword evidence="10" id="KW-0325">Glycoprotein</keyword>
<dbReference type="EMBL" id="FN326717">
    <property type="protein sequence ID" value="CAX82441.1"/>
    <property type="molecule type" value="mRNA"/>
</dbReference>
<keyword evidence="11" id="KW-0539">Nucleus</keyword>
<feature type="transmembrane region" description="Helical" evidence="14">
    <location>
        <begin position="79"/>
        <end position="100"/>
    </location>
</feature>
<dbReference type="InterPro" id="IPR019130">
    <property type="entry name" value="Macoilin"/>
</dbReference>
<protein>
    <recommendedName>
        <fullName evidence="4">Macoilin</fullName>
    </recommendedName>
    <alternativeName>
        <fullName evidence="12">Transmembrane protein 57</fullName>
    </alternativeName>
</protein>
<keyword evidence="6 14" id="KW-0812">Transmembrane</keyword>
<keyword evidence="9 14" id="KW-0472">Membrane</keyword>
<dbReference type="PANTHER" id="PTHR47464:SF2">
    <property type="entry name" value="MACOILIN"/>
    <property type="match status" value="1"/>
</dbReference>
<comment type="function">
    <text evidence="1">Plays a role in the regulation of neuronal activity.</text>
</comment>
<evidence type="ECO:0000256" key="10">
    <source>
        <dbReference type="ARBA" id="ARBA00023180"/>
    </source>
</evidence>
<evidence type="ECO:0000256" key="1">
    <source>
        <dbReference type="ARBA" id="ARBA00003440"/>
    </source>
</evidence>
<evidence type="ECO:0000256" key="3">
    <source>
        <dbReference type="ARBA" id="ARBA00004269"/>
    </source>
</evidence>
<keyword evidence="8 14" id="KW-1133">Transmembrane helix</keyword>
<feature type="transmembrane region" description="Helical" evidence="14">
    <location>
        <begin position="120"/>
        <end position="139"/>
    </location>
</feature>
<organism evidence="15">
    <name type="scientific">Schistosoma japonicum</name>
    <name type="common">Blood fluke</name>
    <dbReference type="NCBI Taxonomy" id="6182"/>
    <lineage>
        <taxon>Eukaryota</taxon>
        <taxon>Metazoa</taxon>
        <taxon>Spiralia</taxon>
        <taxon>Lophotrochozoa</taxon>
        <taxon>Platyhelminthes</taxon>
        <taxon>Trematoda</taxon>
        <taxon>Digenea</taxon>
        <taxon>Strigeidida</taxon>
        <taxon>Schistosomatoidea</taxon>
        <taxon>Schistosomatidae</taxon>
        <taxon>Schistosoma</taxon>
    </lineage>
</organism>
<keyword evidence="5" id="KW-0597">Phosphoprotein</keyword>
<evidence type="ECO:0000256" key="2">
    <source>
        <dbReference type="ARBA" id="ARBA00004232"/>
    </source>
</evidence>
<evidence type="ECO:0000256" key="13">
    <source>
        <dbReference type="SAM" id="Coils"/>
    </source>
</evidence>
<name>C7TXW5_SCHJA</name>
<keyword evidence="13" id="KW-0175">Coiled coil</keyword>
<feature type="coiled-coil region" evidence="13">
    <location>
        <begin position="366"/>
        <end position="442"/>
    </location>
</feature>
<dbReference type="AlphaFoldDB" id="C7TXW5"/>